<proteinExistence type="predicted"/>
<feature type="region of interest" description="Disordered" evidence="1">
    <location>
        <begin position="30"/>
        <end position="53"/>
    </location>
</feature>
<dbReference type="Proteomes" id="UP000252118">
    <property type="component" value="Unassembled WGS sequence"/>
</dbReference>
<protein>
    <submittedName>
        <fullName evidence="2">Uncharacterized protein</fullName>
    </submittedName>
</protein>
<organism evidence="2 3">
    <name type="scientific">Rossellomorea aquimaris</name>
    <dbReference type="NCBI Taxonomy" id="189382"/>
    <lineage>
        <taxon>Bacteria</taxon>
        <taxon>Bacillati</taxon>
        <taxon>Bacillota</taxon>
        <taxon>Bacilli</taxon>
        <taxon>Bacillales</taxon>
        <taxon>Bacillaceae</taxon>
        <taxon>Rossellomorea</taxon>
    </lineage>
</organism>
<comment type="caution">
    <text evidence="2">The sequence shown here is derived from an EMBL/GenBank/DDBJ whole genome shotgun (WGS) entry which is preliminary data.</text>
</comment>
<sequence>MSKSNEENELLKKRRIQLLEEWLQELEKEEDQIENKEDQEQLQKSILKNLRMK</sequence>
<gene>
    <name evidence="2" type="ORF">DET59_1206</name>
</gene>
<dbReference type="EMBL" id="QNRJ01000020">
    <property type="protein sequence ID" value="RBP01205.1"/>
    <property type="molecule type" value="Genomic_DNA"/>
</dbReference>
<name>A0A366EIF1_9BACI</name>
<dbReference type="AlphaFoldDB" id="A0A366EIF1"/>
<dbReference type="RefSeq" id="WP_181778217.1">
    <property type="nucleotide sequence ID" value="NZ_QNRJ01000020.1"/>
</dbReference>
<evidence type="ECO:0000256" key="1">
    <source>
        <dbReference type="SAM" id="MobiDB-lite"/>
    </source>
</evidence>
<evidence type="ECO:0000313" key="3">
    <source>
        <dbReference type="Proteomes" id="UP000252118"/>
    </source>
</evidence>
<accession>A0A366EIF1</accession>
<evidence type="ECO:0000313" key="2">
    <source>
        <dbReference type="EMBL" id="RBP01205.1"/>
    </source>
</evidence>
<reference evidence="2 3" key="1">
    <citation type="submission" date="2018-06" db="EMBL/GenBank/DDBJ databases">
        <title>Freshwater and sediment microbial communities from various areas in North America, analyzing microbe dynamics in response to fracking.</title>
        <authorList>
            <person name="Lamendella R."/>
        </authorList>
    </citation>
    <scope>NUCLEOTIDE SEQUENCE [LARGE SCALE GENOMIC DNA]</scope>
    <source>
        <strain evidence="2 3">97B</strain>
    </source>
</reference>